<dbReference type="NCBIfam" id="TIGR01244">
    <property type="entry name" value="TIGR01244 family sulfur transferase"/>
    <property type="match status" value="1"/>
</dbReference>
<dbReference type="AlphaFoldDB" id="A0A418NQW4"/>
<dbReference type="RefSeq" id="WP_119587322.1">
    <property type="nucleotide sequence ID" value="NZ_CAWODQ010000025.1"/>
</dbReference>
<dbReference type="InterPro" id="IPR029021">
    <property type="entry name" value="Prot-tyrosine_phosphatase-like"/>
</dbReference>
<dbReference type="InterPro" id="IPR005939">
    <property type="entry name" value="BLH_phosphatase-like"/>
</dbReference>
<dbReference type="SUPFAM" id="SSF52799">
    <property type="entry name" value="(Phosphotyrosine protein) phosphatases II"/>
    <property type="match status" value="1"/>
</dbReference>
<organism evidence="2 3">
    <name type="scientific">Aurantiacibacter zhengii</name>
    <dbReference type="NCBI Taxonomy" id="2307003"/>
    <lineage>
        <taxon>Bacteria</taxon>
        <taxon>Pseudomonadati</taxon>
        <taxon>Pseudomonadota</taxon>
        <taxon>Alphaproteobacteria</taxon>
        <taxon>Sphingomonadales</taxon>
        <taxon>Erythrobacteraceae</taxon>
        <taxon>Aurantiacibacter</taxon>
    </lineage>
</organism>
<proteinExistence type="predicted"/>
<dbReference type="EMBL" id="QXFL01000005">
    <property type="protein sequence ID" value="RIV85088.1"/>
    <property type="molecule type" value="Genomic_DNA"/>
</dbReference>
<comment type="caution">
    <text evidence="2">The sequence shown here is derived from an EMBL/GenBank/DDBJ whole genome shotgun (WGS) entry which is preliminary data.</text>
</comment>
<dbReference type="Proteomes" id="UP000286576">
    <property type="component" value="Unassembled WGS sequence"/>
</dbReference>
<evidence type="ECO:0000259" key="1">
    <source>
        <dbReference type="Pfam" id="PF04273"/>
    </source>
</evidence>
<dbReference type="OrthoDB" id="9805710at2"/>
<dbReference type="Pfam" id="PF04273">
    <property type="entry name" value="BLH_phosphatase"/>
    <property type="match status" value="1"/>
</dbReference>
<sequence length="109" mass="11776">MEPTKLSETLSVAGQVTAEEVEQLAEAGFKSIICNRPDDEEPGQPDFADIAAAAQAQGMEVRHIPVDAMHPVEMQKDEFARALAEMPAPVLAYCRTGNRCTMLHHAVSG</sequence>
<dbReference type="Gene3D" id="3.90.190.10">
    <property type="entry name" value="Protein tyrosine phosphatase superfamily"/>
    <property type="match status" value="1"/>
</dbReference>
<accession>A0A418NQW4</accession>
<evidence type="ECO:0000313" key="3">
    <source>
        <dbReference type="Proteomes" id="UP000286576"/>
    </source>
</evidence>
<feature type="domain" description="Beta-lactamase hydrolase-like protein phosphatase-like" evidence="1">
    <location>
        <begin position="6"/>
        <end position="103"/>
    </location>
</feature>
<dbReference type="GO" id="GO:0016787">
    <property type="term" value="F:hydrolase activity"/>
    <property type="evidence" value="ECO:0007669"/>
    <property type="project" value="InterPro"/>
</dbReference>
<gene>
    <name evidence="2" type="ORF">D2V07_12425</name>
</gene>
<keyword evidence="3" id="KW-1185">Reference proteome</keyword>
<evidence type="ECO:0000313" key="2">
    <source>
        <dbReference type="EMBL" id="RIV85088.1"/>
    </source>
</evidence>
<reference evidence="2 3" key="1">
    <citation type="submission" date="2018-08" db="EMBL/GenBank/DDBJ databases">
        <title>Erythrobacter zhengii sp.nov., a bacterium isolated from deep-sea sediment.</title>
        <authorList>
            <person name="Fang C."/>
            <person name="Wu Y.-H."/>
            <person name="Sun C."/>
            <person name="Wang H."/>
            <person name="Cheng H."/>
            <person name="Meng F.-X."/>
            <person name="Wang C.-S."/>
            <person name="Xu X.-W."/>
        </authorList>
    </citation>
    <scope>NUCLEOTIDE SEQUENCE [LARGE SCALE GENOMIC DNA]</scope>
    <source>
        <strain evidence="2 3">V18</strain>
    </source>
</reference>
<name>A0A418NQW4_9SPHN</name>
<protein>
    <submittedName>
        <fullName evidence="2">TIGR01244 family phosphatase</fullName>
    </submittedName>
</protein>